<comment type="caution">
    <text evidence="2">The sequence shown here is derived from an EMBL/GenBank/DDBJ whole genome shotgun (WGS) entry which is preliminary data.</text>
</comment>
<proteinExistence type="predicted"/>
<evidence type="ECO:0000256" key="1">
    <source>
        <dbReference type="SAM" id="MobiDB-lite"/>
    </source>
</evidence>
<dbReference type="Proteomes" id="UP001287356">
    <property type="component" value="Unassembled WGS sequence"/>
</dbReference>
<protein>
    <submittedName>
        <fullName evidence="2">Uncharacterized protein</fullName>
    </submittedName>
</protein>
<sequence>MATKSNIKMTFMGLPHPYPGMLHLSLAYESQSNKPAGQAPAAASPPLLPIPREDNKNDGTQGAELDQPAAAILREPARKPTHPFRFVTKWYKGVKNTGRRLLRLPKQANTPILEPANPPQATSSPAAEDAAHYNTTQAAPLPSEDASHSEASRDIPTTDISPQSCDMDGVLAEIEAAIQANAESTAAKGPSDEELTKEDEALSLIPGIVTVTPLQKAADMTPFKIPLPDSAAEDSEIVIKVVLSTPAKNPCGLAVASHAGDKSALHSRLANTDTTSNGDHVFAPGPMLPPAAPLRSRKLSAVKCPRPQPAAAPLWSKQVRGPRPQPHWNVAHIFAPAPEAATASSVALGKSALPTLSGQPNPWNAASPGDDVFTVRTPSPVAARGVVARRRGYNPDPAIQALKTRADYAQYHTNSNQFWRSIFLGRYQDPADGAVREKRRKLQRRRGPAGQ</sequence>
<reference evidence="2" key="2">
    <citation type="submission" date="2023-06" db="EMBL/GenBank/DDBJ databases">
        <authorList>
            <consortium name="Lawrence Berkeley National Laboratory"/>
            <person name="Haridas S."/>
            <person name="Hensen N."/>
            <person name="Bonometti L."/>
            <person name="Westerberg I."/>
            <person name="Brannstrom I.O."/>
            <person name="Guillou S."/>
            <person name="Cros-Aarteil S."/>
            <person name="Calhoun S."/>
            <person name="Kuo A."/>
            <person name="Mondo S."/>
            <person name="Pangilinan J."/>
            <person name="Riley R."/>
            <person name="Labutti K."/>
            <person name="Andreopoulos B."/>
            <person name="Lipzen A."/>
            <person name="Chen C."/>
            <person name="Yanf M."/>
            <person name="Daum C."/>
            <person name="Ng V."/>
            <person name="Clum A."/>
            <person name="Steindorff A."/>
            <person name="Ohm R."/>
            <person name="Martin F."/>
            <person name="Silar P."/>
            <person name="Natvig D."/>
            <person name="Lalanne C."/>
            <person name="Gautier V."/>
            <person name="Ament-Velasquez S.L."/>
            <person name="Kruys A."/>
            <person name="Hutchinson M.I."/>
            <person name="Powell A.J."/>
            <person name="Barry K."/>
            <person name="Miller A.N."/>
            <person name="Grigoriev I.V."/>
            <person name="Debuchy R."/>
            <person name="Gladieux P."/>
            <person name="Thoren M.H."/>
            <person name="Johannesson H."/>
        </authorList>
    </citation>
    <scope>NUCLEOTIDE SEQUENCE</scope>
    <source>
        <strain evidence="2">CBS 958.72</strain>
    </source>
</reference>
<keyword evidence="3" id="KW-1185">Reference proteome</keyword>
<evidence type="ECO:0000313" key="2">
    <source>
        <dbReference type="EMBL" id="KAK3358460.1"/>
    </source>
</evidence>
<feature type="region of interest" description="Disordered" evidence="1">
    <location>
        <begin position="108"/>
        <end position="165"/>
    </location>
</feature>
<feature type="region of interest" description="Disordered" evidence="1">
    <location>
        <begin position="29"/>
        <end position="66"/>
    </location>
</feature>
<name>A0AAE0JRR4_9PEZI</name>
<gene>
    <name evidence="2" type="ORF">B0T24DRAFT_671941</name>
</gene>
<organism evidence="2 3">
    <name type="scientific">Lasiosphaeria ovina</name>
    <dbReference type="NCBI Taxonomy" id="92902"/>
    <lineage>
        <taxon>Eukaryota</taxon>
        <taxon>Fungi</taxon>
        <taxon>Dikarya</taxon>
        <taxon>Ascomycota</taxon>
        <taxon>Pezizomycotina</taxon>
        <taxon>Sordariomycetes</taxon>
        <taxon>Sordariomycetidae</taxon>
        <taxon>Sordariales</taxon>
        <taxon>Lasiosphaeriaceae</taxon>
        <taxon>Lasiosphaeria</taxon>
    </lineage>
</organism>
<dbReference type="EMBL" id="JAULSN010000016">
    <property type="protein sequence ID" value="KAK3358460.1"/>
    <property type="molecule type" value="Genomic_DNA"/>
</dbReference>
<evidence type="ECO:0000313" key="3">
    <source>
        <dbReference type="Proteomes" id="UP001287356"/>
    </source>
</evidence>
<reference evidence="2" key="1">
    <citation type="journal article" date="2023" name="Mol. Phylogenet. Evol.">
        <title>Genome-scale phylogeny and comparative genomics of the fungal order Sordariales.</title>
        <authorList>
            <person name="Hensen N."/>
            <person name="Bonometti L."/>
            <person name="Westerberg I."/>
            <person name="Brannstrom I.O."/>
            <person name="Guillou S."/>
            <person name="Cros-Aarteil S."/>
            <person name="Calhoun S."/>
            <person name="Haridas S."/>
            <person name="Kuo A."/>
            <person name="Mondo S."/>
            <person name="Pangilinan J."/>
            <person name="Riley R."/>
            <person name="LaButti K."/>
            <person name="Andreopoulos B."/>
            <person name="Lipzen A."/>
            <person name="Chen C."/>
            <person name="Yan M."/>
            <person name="Daum C."/>
            <person name="Ng V."/>
            <person name="Clum A."/>
            <person name="Steindorff A."/>
            <person name="Ohm R.A."/>
            <person name="Martin F."/>
            <person name="Silar P."/>
            <person name="Natvig D.O."/>
            <person name="Lalanne C."/>
            <person name="Gautier V."/>
            <person name="Ament-Velasquez S.L."/>
            <person name="Kruys A."/>
            <person name="Hutchinson M.I."/>
            <person name="Powell A.J."/>
            <person name="Barry K."/>
            <person name="Miller A.N."/>
            <person name="Grigoriev I.V."/>
            <person name="Debuchy R."/>
            <person name="Gladieux P."/>
            <person name="Hiltunen Thoren M."/>
            <person name="Johannesson H."/>
        </authorList>
    </citation>
    <scope>NUCLEOTIDE SEQUENCE</scope>
    <source>
        <strain evidence="2">CBS 958.72</strain>
    </source>
</reference>
<dbReference type="AlphaFoldDB" id="A0AAE0JRR4"/>
<accession>A0AAE0JRR4</accession>
<feature type="compositionally biased region" description="Low complexity" evidence="1">
    <location>
        <begin position="35"/>
        <end position="45"/>
    </location>
</feature>